<dbReference type="RefSeq" id="WP_305012355.1">
    <property type="nucleotide sequence ID" value="NZ_JAUQSX010000007.1"/>
</dbReference>
<accession>A0ABT9ACW1</accession>
<protein>
    <submittedName>
        <fullName evidence="1">AAA family ATPase</fullName>
    </submittedName>
</protein>
<proteinExistence type="predicted"/>
<sequence length="221" mass="24424">MPATKILIEGPSGTGKSTSLRNLPSEQTFIISPNDKPLPFQGSAKKYVKGKNLIVTEKVTDIPAALKHISDKLPAVKYAVIEDSTHFQNARMMSDAFTSDKGFAKWGVFGKDIYQALANTQGLRDDLFVVVLSHVQTNDVGESVFKTSGKLLDQTVDIPSYFTYILHTEVVRKDDKVAYSFLTNSDGNKQAKTPMGLYDTLLIPNDLMEVITKIKAYQEGE</sequence>
<dbReference type="Proteomes" id="UP001167796">
    <property type="component" value="Unassembled WGS sequence"/>
</dbReference>
<gene>
    <name evidence="1" type="ORF">Q5H92_15000</name>
</gene>
<keyword evidence="2" id="KW-1185">Reference proteome</keyword>
<evidence type="ECO:0000313" key="2">
    <source>
        <dbReference type="Proteomes" id="UP001167796"/>
    </source>
</evidence>
<name>A0ABT9ACW1_9BACT</name>
<reference evidence="1" key="1">
    <citation type="submission" date="2023-07" db="EMBL/GenBank/DDBJ databases">
        <authorList>
            <person name="Kim M.K."/>
        </authorList>
    </citation>
    <scope>NUCLEOTIDE SEQUENCE</scope>
    <source>
        <strain evidence="1">M29</strain>
    </source>
</reference>
<evidence type="ECO:0000313" key="1">
    <source>
        <dbReference type="EMBL" id="MDO7847675.1"/>
    </source>
</evidence>
<dbReference type="EMBL" id="JAUQSX010000007">
    <property type="protein sequence ID" value="MDO7847675.1"/>
    <property type="molecule type" value="Genomic_DNA"/>
</dbReference>
<organism evidence="1 2">
    <name type="scientific">Hymenobacter mellowenesis</name>
    <dbReference type="NCBI Taxonomy" id="3063995"/>
    <lineage>
        <taxon>Bacteria</taxon>
        <taxon>Pseudomonadati</taxon>
        <taxon>Bacteroidota</taxon>
        <taxon>Cytophagia</taxon>
        <taxon>Cytophagales</taxon>
        <taxon>Hymenobacteraceae</taxon>
        <taxon>Hymenobacter</taxon>
    </lineage>
</organism>
<comment type="caution">
    <text evidence="1">The sequence shown here is derived from an EMBL/GenBank/DDBJ whole genome shotgun (WGS) entry which is preliminary data.</text>
</comment>